<evidence type="ECO:0000313" key="1">
    <source>
        <dbReference type="EMBL" id="SVC39643.1"/>
    </source>
</evidence>
<sequence>MRFLIVLLIVFIHSNTFAVEQFPVEHFFQDPQMLYPQLSPDGDYLAALLPFNINEETQKVCKQRTKKLIETLKKQGYGDLSNNPELLKQLKKRFIQPEKGVHLCDRSRRNIVVIWLSDPNPDCQQGNYG</sequence>
<name>A0A382LT68_9ZZZZ</name>
<dbReference type="EMBL" id="UINC01088960">
    <property type="protein sequence ID" value="SVC39643.1"/>
    <property type="molecule type" value="Genomic_DNA"/>
</dbReference>
<organism evidence="1">
    <name type="scientific">marine metagenome</name>
    <dbReference type="NCBI Taxonomy" id="408172"/>
    <lineage>
        <taxon>unclassified sequences</taxon>
        <taxon>metagenomes</taxon>
        <taxon>ecological metagenomes</taxon>
    </lineage>
</organism>
<accession>A0A382LT68</accession>
<feature type="non-terminal residue" evidence="1">
    <location>
        <position position="129"/>
    </location>
</feature>
<protein>
    <submittedName>
        <fullName evidence="1">Uncharacterized protein</fullName>
    </submittedName>
</protein>
<dbReference type="AlphaFoldDB" id="A0A382LT68"/>
<proteinExistence type="predicted"/>
<gene>
    <name evidence="1" type="ORF">METZ01_LOCUS292497</name>
</gene>
<reference evidence="1" key="1">
    <citation type="submission" date="2018-05" db="EMBL/GenBank/DDBJ databases">
        <authorList>
            <person name="Lanie J.A."/>
            <person name="Ng W.-L."/>
            <person name="Kazmierczak K.M."/>
            <person name="Andrzejewski T.M."/>
            <person name="Davidsen T.M."/>
            <person name="Wayne K.J."/>
            <person name="Tettelin H."/>
            <person name="Glass J.I."/>
            <person name="Rusch D."/>
            <person name="Podicherti R."/>
            <person name="Tsui H.-C.T."/>
            <person name="Winkler M.E."/>
        </authorList>
    </citation>
    <scope>NUCLEOTIDE SEQUENCE</scope>
</reference>